<reference evidence="5" key="1">
    <citation type="journal article" date="2019" name="Int. J. Syst. Evol. Microbiol.">
        <title>The Global Catalogue of Microorganisms (GCM) 10K type strain sequencing project: providing services to taxonomists for standard genome sequencing and annotation.</title>
        <authorList>
            <consortium name="The Broad Institute Genomics Platform"/>
            <consortium name="The Broad Institute Genome Sequencing Center for Infectious Disease"/>
            <person name="Wu L."/>
            <person name="Ma J."/>
        </authorList>
    </citation>
    <scope>NUCLEOTIDE SEQUENCE [LARGE SCALE GENOMIC DNA]</scope>
    <source>
        <strain evidence="5">CGMCC 1.12376</strain>
    </source>
</reference>
<dbReference type="SUPFAM" id="SSF81333">
    <property type="entry name" value="F1F0 ATP synthase subunit C"/>
    <property type="match status" value="1"/>
</dbReference>
<evidence type="ECO:0000313" key="4">
    <source>
        <dbReference type="EMBL" id="MFD1609382.1"/>
    </source>
</evidence>
<proteinExistence type="predicted"/>
<keyword evidence="3" id="KW-0472">Membrane</keyword>
<feature type="transmembrane region" description="Helical" evidence="3">
    <location>
        <begin position="6"/>
        <end position="21"/>
    </location>
</feature>
<keyword evidence="2" id="KW-0813">Transport</keyword>
<feature type="transmembrane region" description="Helical" evidence="3">
    <location>
        <begin position="73"/>
        <end position="96"/>
    </location>
</feature>
<keyword evidence="3" id="KW-0812">Transmembrane</keyword>
<sequence>MGVYIFVLAAAIAVFGILIFYKRNVELIKEDPSKTEEAHKNFFIGAAISESIPLILVIMGIVNLEQVPVEEIYFPAIIVVFLIVFSVFFIFLQRAVGTDEESKPRVTTFSLIAVAVTNAIPFIALLFLFMSTQA</sequence>
<organism evidence="4 5">
    <name type="scientific">Oceanobacillus luteolus</name>
    <dbReference type="NCBI Taxonomy" id="1274358"/>
    <lineage>
        <taxon>Bacteria</taxon>
        <taxon>Bacillati</taxon>
        <taxon>Bacillota</taxon>
        <taxon>Bacilli</taxon>
        <taxon>Bacillales</taxon>
        <taxon>Bacillaceae</taxon>
        <taxon>Oceanobacillus</taxon>
    </lineage>
</organism>
<evidence type="ECO:0000256" key="2">
    <source>
        <dbReference type="ARBA" id="ARBA00023065"/>
    </source>
</evidence>
<dbReference type="Gene3D" id="1.20.20.10">
    <property type="entry name" value="F1F0 ATP synthase subunit C"/>
    <property type="match status" value="1"/>
</dbReference>
<evidence type="ECO:0000313" key="5">
    <source>
        <dbReference type="Proteomes" id="UP001597221"/>
    </source>
</evidence>
<dbReference type="InterPro" id="IPR038662">
    <property type="entry name" value="ATP_synth_F0_csu_sf"/>
</dbReference>
<keyword evidence="3" id="KW-1133">Transmembrane helix</keyword>
<evidence type="ECO:0008006" key="6">
    <source>
        <dbReference type="Google" id="ProtNLM"/>
    </source>
</evidence>
<gene>
    <name evidence="4" type="ORF">ACFSBH_17325</name>
</gene>
<name>A0ABW4HW56_9BACI</name>
<comment type="caution">
    <text evidence="4">The sequence shown here is derived from an EMBL/GenBank/DDBJ whole genome shotgun (WGS) entry which is preliminary data.</text>
</comment>
<dbReference type="EMBL" id="JBHUDE010000155">
    <property type="protein sequence ID" value="MFD1609382.1"/>
    <property type="molecule type" value="Genomic_DNA"/>
</dbReference>
<keyword evidence="5" id="KW-1185">Reference proteome</keyword>
<protein>
    <recommendedName>
        <fullName evidence="6">DUF350 domain-containing protein</fullName>
    </recommendedName>
</protein>
<dbReference type="Proteomes" id="UP001597221">
    <property type="component" value="Unassembled WGS sequence"/>
</dbReference>
<dbReference type="RefSeq" id="WP_379598834.1">
    <property type="nucleotide sequence ID" value="NZ_JBHUDE010000155.1"/>
</dbReference>
<feature type="transmembrane region" description="Helical" evidence="3">
    <location>
        <begin position="108"/>
        <end position="130"/>
    </location>
</feature>
<evidence type="ECO:0000256" key="3">
    <source>
        <dbReference type="SAM" id="Phobius"/>
    </source>
</evidence>
<keyword evidence="1" id="KW-0375">Hydrogen ion transport</keyword>
<keyword evidence="2" id="KW-0406">Ion transport</keyword>
<evidence type="ECO:0000256" key="1">
    <source>
        <dbReference type="ARBA" id="ARBA00022781"/>
    </source>
</evidence>
<accession>A0ABW4HW56</accession>
<feature type="transmembrane region" description="Helical" evidence="3">
    <location>
        <begin position="42"/>
        <end position="61"/>
    </location>
</feature>
<dbReference type="InterPro" id="IPR035921">
    <property type="entry name" value="F/V-ATP_Csub_sf"/>
</dbReference>